<proteinExistence type="predicted"/>
<reference evidence="1 2" key="1">
    <citation type="submission" date="2024-09" db="EMBL/GenBank/DDBJ databases">
        <authorList>
            <person name="Sun Q."/>
            <person name="Mori K."/>
        </authorList>
    </citation>
    <scope>NUCLEOTIDE SEQUENCE [LARGE SCALE GENOMIC DNA]</scope>
    <source>
        <strain evidence="1 2">CCM 7415</strain>
    </source>
</reference>
<evidence type="ECO:0000313" key="1">
    <source>
        <dbReference type="EMBL" id="MFC0269529.1"/>
    </source>
</evidence>
<dbReference type="Proteomes" id="UP001589814">
    <property type="component" value="Unassembled WGS sequence"/>
</dbReference>
<dbReference type="EMBL" id="JBHLVX010000060">
    <property type="protein sequence ID" value="MFC0269529.1"/>
    <property type="molecule type" value="Genomic_DNA"/>
</dbReference>
<evidence type="ECO:0000313" key="2">
    <source>
        <dbReference type="Proteomes" id="UP001589814"/>
    </source>
</evidence>
<keyword evidence="2" id="KW-1185">Reference proteome</keyword>
<organism evidence="1 2">
    <name type="scientific">Kushneria aurantia</name>
    <dbReference type="NCBI Taxonomy" id="504092"/>
    <lineage>
        <taxon>Bacteria</taxon>
        <taxon>Pseudomonadati</taxon>
        <taxon>Pseudomonadota</taxon>
        <taxon>Gammaproteobacteria</taxon>
        <taxon>Oceanospirillales</taxon>
        <taxon>Halomonadaceae</taxon>
        <taxon>Kushneria</taxon>
    </lineage>
</organism>
<comment type="caution">
    <text evidence="1">The sequence shown here is derived from an EMBL/GenBank/DDBJ whole genome shotgun (WGS) entry which is preliminary data.</text>
</comment>
<gene>
    <name evidence="1" type="ORF">ACFFHW_16300</name>
</gene>
<name>A0ABV6G8F5_9GAMM</name>
<dbReference type="RefSeq" id="WP_019951164.1">
    <property type="nucleotide sequence ID" value="NZ_JBHLVX010000060.1"/>
</dbReference>
<accession>A0ABV6G8F5</accession>
<protein>
    <submittedName>
        <fullName evidence="1">Uncharacterized protein</fullName>
    </submittedName>
</protein>
<sequence length="77" mass="8710">MPIEYRKRSAVMQGVCQLEEVEELQGWMLENPRASLNLGQCEHLHTAIVQLILASEFRISTPPERPLLKMALGLPTP</sequence>